<comment type="caution">
    <text evidence="1">The sequence shown here is derived from an EMBL/GenBank/DDBJ whole genome shotgun (WGS) entry which is preliminary data.</text>
</comment>
<sequence>MNYRKIIISIMTVLLFSCNNNDRIINEVKELSHRKITFCDGYKELPCNSKLSLGNLIKQDIKIITYMDNISCTSCGIKTLKLWQKEIKELNKDVAYIIILHSDYDDKIFEMTKRLSLDFPLMYYDSKVFEERNGLKGILACNKTFLLNKNNEIILVGEPFGREKLTNLYRKHINSLNMTYYDNLISSTCNILKQKSSDENNKVSFGNMPLSCFVRYGKESNRFVRH</sequence>
<accession>A0ABX2AUY1</accession>
<dbReference type="GeneID" id="82158025"/>
<dbReference type="RefSeq" id="WP_172174230.1">
    <property type="nucleotide sequence ID" value="NZ_CASGIA010000041.1"/>
</dbReference>
<protein>
    <submittedName>
        <fullName evidence="1">Uncharacterized protein</fullName>
    </submittedName>
</protein>
<proteinExistence type="predicted"/>
<reference evidence="1 2" key="1">
    <citation type="submission" date="2020-05" db="EMBL/GenBank/DDBJ databases">
        <title>Distinct polysaccharide utilization as determinants for interspecies competition between intestinal Prevotella spp.</title>
        <authorList>
            <person name="Galvez E.J.C."/>
            <person name="Iljazovic A."/>
            <person name="Strowig T."/>
        </authorList>
    </citation>
    <scope>NUCLEOTIDE SEQUENCE [LARGE SCALE GENOMIC DNA]</scope>
    <source>
        <strain evidence="1 2">PROD</strain>
    </source>
</reference>
<gene>
    <name evidence="1" type="ORF">HPS55_09650</name>
</gene>
<evidence type="ECO:0000313" key="2">
    <source>
        <dbReference type="Proteomes" id="UP001193734"/>
    </source>
</evidence>
<name>A0ABX2AUY1_9BACT</name>
<organism evidence="1 2">
    <name type="scientific">Xylanibacter rodentium</name>
    <dbReference type="NCBI Taxonomy" id="2736289"/>
    <lineage>
        <taxon>Bacteria</taxon>
        <taxon>Pseudomonadati</taxon>
        <taxon>Bacteroidota</taxon>
        <taxon>Bacteroidia</taxon>
        <taxon>Bacteroidales</taxon>
        <taxon>Prevotellaceae</taxon>
        <taxon>Xylanibacter</taxon>
    </lineage>
</organism>
<dbReference type="PROSITE" id="PS51257">
    <property type="entry name" value="PROKAR_LIPOPROTEIN"/>
    <property type="match status" value="1"/>
</dbReference>
<dbReference type="EMBL" id="JABKKE010000015">
    <property type="protein sequence ID" value="NPE14577.1"/>
    <property type="molecule type" value="Genomic_DNA"/>
</dbReference>
<dbReference type="Proteomes" id="UP001193734">
    <property type="component" value="Unassembled WGS sequence"/>
</dbReference>
<evidence type="ECO:0000313" key="1">
    <source>
        <dbReference type="EMBL" id="NPE14577.1"/>
    </source>
</evidence>
<keyword evidence="2" id="KW-1185">Reference proteome</keyword>